<protein>
    <recommendedName>
        <fullName evidence="15 19">UDP-N-acetylmuramoyl-L-alanyl-D-glutamate--2,6-diaminopimelate ligase</fullName>
        <ecNumber evidence="14 19">6.3.2.13</ecNumber>
    </recommendedName>
    <alternativeName>
        <fullName evidence="16 19">Meso-A2pm-adding enzyme</fullName>
    </alternativeName>
    <alternativeName>
        <fullName evidence="17 19">Meso-diaminopimelate-adding enzyme</fullName>
    </alternativeName>
    <alternativeName>
        <fullName evidence="18 19">UDP-MurNAc-L-Ala-D-Glu:meso-diaminopimelate ligase</fullName>
    </alternativeName>
    <alternativeName>
        <fullName evidence="19">UDP-MurNAc-tripeptide synthetase</fullName>
    </alternativeName>
    <alternativeName>
        <fullName evidence="19">UDP-N-acetylmuramyl-tripeptide synthetase</fullName>
    </alternativeName>
</protein>
<evidence type="ECO:0000259" key="21">
    <source>
        <dbReference type="Pfam" id="PF01225"/>
    </source>
</evidence>
<keyword evidence="25" id="KW-1185">Reference proteome</keyword>
<evidence type="ECO:0000256" key="16">
    <source>
        <dbReference type="ARBA" id="ARBA00075482"/>
    </source>
</evidence>
<keyword evidence="4 19" id="KW-0436">Ligase</keyword>
<dbReference type="PANTHER" id="PTHR23135">
    <property type="entry name" value="MUR LIGASE FAMILY MEMBER"/>
    <property type="match status" value="1"/>
</dbReference>
<dbReference type="InterPro" id="IPR036565">
    <property type="entry name" value="Mur-like_cat_sf"/>
</dbReference>
<feature type="binding site" evidence="19">
    <location>
        <begin position="110"/>
        <end position="116"/>
    </location>
    <ligand>
        <name>ATP</name>
        <dbReference type="ChEBI" id="CHEBI:30616"/>
    </ligand>
</feature>
<accession>A0AAV4LI78</accession>
<feature type="binding site" evidence="19">
    <location>
        <position position="468"/>
    </location>
    <ligand>
        <name>meso-2,6-diaminopimelate</name>
        <dbReference type="ChEBI" id="CHEBI:57791"/>
    </ligand>
</feature>
<evidence type="ECO:0000313" key="24">
    <source>
        <dbReference type="EMBL" id="GIM47448.1"/>
    </source>
</evidence>
<dbReference type="GO" id="GO:0005737">
    <property type="term" value="C:cytoplasm"/>
    <property type="evidence" value="ECO:0007669"/>
    <property type="project" value="UniProtKB-SubCell"/>
</dbReference>
<feature type="binding site" evidence="19">
    <location>
        <position position="31"/>
    </location>
    <ligand>
        <name>UDP-N-acetyl-alpha-D-muramoyl-L-alanyl-D-glutamate</name>
        <dbReference type="ChEBI" id="CHEBI:83900"/>
    </ligand>
</feature>
<dbReference type="AlphaFoldDB" id="A0AAV4LI78"/>
<dbReference type="GO" id="GO:0004326">
    <property type="term" value="F:tetrahydrofolylpolyglutamate synthase activity"/>
    <property type="evidence" value="ECO:0007669"/>
    <property type="project" value="InterPro"/>
</dbReference>
<gene>
    <name evidence="19 24" type="primary">murE</name>
    <name evidence="24" type="ORF">DNHGIG_29970</name>
</gene>
<dbReference type="GO" id="GO:0009252">
    <property type="term" value="P:peptidoglycan biosynthetic process"/>
    <property type="evidence" value="ECO:0007669"/>
    <property type="project" value="UniProtKB-UniRule"/>
</dbReference>
<comment type="caution">
    <text evidence="19">Lacks conserved residue(s) required for the propagation of feature annotation.</text>
</comment>
<keyword evidence="8 19" id="KW-0133">Cell shape</keyword>
<dbReference type="RefSeq" id="WP_282200422.1">
    <property type="nucleotide sequence ID" value="NZ_BOQE01000001.1"/>
</dbReference>
<dbReference type="InterPro" id="IPR005761">
    <property type="entry name" value="UDP-N-AcMur-Glu-dNH2Pim_ligase"/>
</dbReference>
<comment type="function">
    <text evidence="13 19">Catalyzes the addition of meso-diaminopimelic acid to the nucleotide precursor UDP-N-acetylmuramoyl-L-alanyl-D-glutamate (UMAG) in the biosynthesis of bacterial cell-wall peptidoglycan.</text>
</comment>
<keyword evidence="3 19" id="KW-0963">Cytoplasm</keyword>
<dbReference type="InterPro" id="IPR013221">
    <property type="entry name" value="Mur_ligase_cen"/>
</dbReference>
<evidence type="ECO:0000256" key="4">
    <source>
        <dbReference type="ARBA" id="ARBA00022598"/>
    </source>
</evidence>
<evidence type="ECO:0000256" key="13">
    <source>
        <dbReference type="ARBA" id="ARBA00056782"/>
    </source>
</evidence>
<dbReference type="SUPFAM" id="SSF53244">
    <property type="entry name" value="MurD-like peptide ligases, peptide-binding domain"/>
    <property type="match status" value="1"/>
</dbReference>
<evidence type="ECO:0000256" key="11">
    <source>
        <dbReference type="ARBA" id="ARBA00023316"/>
    </source>
</evidence>
<keyword evidence="19" id="KW-0460">Magnesium</keyword>
<keyword evidence="9 19" id="KW-0573">Peptidoglycan synthesis</keyword>
<comment type="catalytic activity">
    <reaction evidence="12 19">
        <text>UDP-N-acetyl-alpha-D-muramoyl-L-alanyl-D-glutamate + meso-2,6-diaminopimelate + ATP = UDP-N-acetyl-alpha-D-muramoyl-L-alanyl-gamma-D-glutamyl-meso-2,6-diaminopimelate + ADP + phosphate + H(+)</text>
        <dbReference type="Rhea" id="RHEA:23676"/>
        <dbReference type="ChEBI" id="CHEBI:15378"/>
        <dbReference type="ChEBI" id="CHEBI:30616"/>
        <dbReference type="ChEBI" id="CHEBI:43474"/>
        <dbReference type="ChEBI" id="CHEBI:57791"/>
        <dbReference type="ChEBI" id="CHEBI:83900"/>
        <dbReference type="ChEBI" id="CHEBI:83905"/>
        <dbReference type="ChEBI" id="CHEBI:456216"/>
        <dbReference type="EC" id="6.3.2.13"/>
    </reaction>
</comment>
<keyword evidence="11 19" id="KW-0961">Cell wall biogenesis/degradation</keyword>
<dbReference type="InterPro" id="IPR035911">
    <property type="entry name" value="MurE/MurF_N"/>
</dbReference>
<dbReference type="InterPro" id="IPR000713">
    <property type="entry name" value="Mur_ligase_N"/>
</dbReference>
<evidence type="ECO:0000256" key="12">
    <source>
        <dbReference type="ARBA" id="ARBA00050251"/>
    </source>
</evidence>
<comment type="pathway">
    <text evidence="1 19 20">Cell wall biogenesis; peptidoglycan biosynthesis.</text>
</comment>
<reference evidence="24" key="1">
    <citation type="journal article" date="2023" name="Int. J. Syst. Evol. Microbiol.">
        <title>Collibacillus ludicampi gen. nov., sp. nov., a new soil bacterium of the family Alicyclobacillaceae.</title>
        <authorList>
            <person name="Jojima T."/>
            <person name="Ioku Y."/>
            <person name="Fukuta Y."/>
            <person name="Shirasaka N."/>
            <person name="Matsumura Y."/>
            <person name="Mori M."/>
        </authorList>
    </citation>
    <scope>NUCLEOTIDE SEQUENCE</scope>
    <source>
        <strain evidence="24">TP075</strain>
    </source>
</reference>
<dbReference type="EC" id="6.3.2.13" evidence="14 19"/>
<dbReference type="InterPro" id="IPR004101">
    <property type="entry name" value="Mur_ligase_C"/>
</dbReference>
<dbReference type="NCBIfam" id="NF001126">
    <property type="entry name" value="PRK00139.1-4"/>
    <property type="match status" value="1"/>
</dbReference>
<evidence type="ECO:0000256" key="15">
    <source>
        <dbReference type="ARBA" id="ARBA00072883"/>
    </source>
</evidence>
<evidence type="ECO:0000256" key="9">
    <source>
        <dbReference type="ARBA" id="ARBA00022984"/>
    </source>
</evidence>
<feature type="short sequence motif" description="Meso-diaminopimelate recognition motif" evidence="19">
    <location>
        <begin position="411"/>
        <end position="414"/>
    </location>
</feature>
<feature type="binding site" evidence="19">
    <location>
        <position position="179"/>
    </location>
    <ligand>
        <name>UDP-N-acetyl-alpha-D-muramoyl-L-alanyl-D-glutamate</name>
        <dbReference type="ChEBI" id="CHEBI:83900"/>
    </ligand>
</feature>
<evidence type="ECO:0000256" key="19">
    <source>
        <dbReference type="HAMAP-Rule" id="MF_00208"/>
    </source>
</evidence>
<evidence type="ECO:0000256" key="10">
    <source>
        <dbReference type="ARBA" id="ARBA00023306"/>
    </source>
</evidence>
<feature type="binding site" evidence="19">
    <location>
        <begin position="411"/>
        <end position="414"/>
    </location>
    <ligand>
        <name>meso-2,6-diaminopimelate</name>
        <dbReference type="ChEBI" id="CHEBI:57791"/>
    </ligand>
</feature>
<evidence type="ECO:0000256" key="14">
    <source>
        <dbReference type="ARBA" id="ARBA00066633"/>
    </source>
</evidence>
<feature type="domain" description="Mur ligase N-terminal catalytic" evidence="21">
    <location>
        <begin position="23"/>
        <end position="96"/>
    </location>
</feature>
<dbReference type="Gene3D" id="3.40.1190.10">
    <property type="entry name" value="Mur-like, catalytic domain"/>
    <property type="match status" value="1"/>
</dbReference>
<comment type="cofactor">
    <cofactor evidence="19">
        <name>Mg(2+)</name>
        <dbReference type="ChEBI" id="CHEBI:18420"/>
    </cofactor>
</comment>
<dbReference type="GO" id="GO:0071555">
    <property type="term" value="P:cell wall organization"/>
    <property type="evidence" value="ECO:0007669"/>
    <property type="project" value="UniProtKB-KW"/>
</dbReference>
<dbReference type="SUPFAM" id="SSF63418">
    <property type="entry name" value="MurE/MurF N-terminal domain"/>
    <property type="match status" value="1"/>
</dbReference>
<feature type="domain" description="Mur ligase C-terminal" evidence="22">
    <location>
        <begin position="338"/>
        <end position="466"/>
    </location>
</feature>
<comment type="similarity">
    <text evidence="2 19">Belongs to the MurCDEF family. MurE subfamily.</text>
</comment>
<evidence type="ECO:0000256" key="17">
    <source>
        <dbReference type="ARBA" id="ARBA00076158"/>
    </source>
</evidence>
<evidence type="ECO:0000313" key="25">
    <source>
        <dbReference type="Proteomes" id="UP001057291"/>
    </source>
</evidence>
<dbReference type="NCBIfam" id="TIGR01085">
    <property type="entry name" value="murE"/>
    <property type="match status" value="1"/>
</dbReference>
<keyword evidence="7 19" id="KW-0067">ATP-binding</keyword>
<evidence type="ECO:0000259" key="23">
    <source>
        <dbReference type="Pfam" id="PF08245"/>
    </source>
</evidence>
<dbReference type="Pfam" id="PF02875">
    <property type="entry name" value="Mur_ligase_C"/>
    <property type="match status" value="1"/>
</dbReference>
<feature type="binding site" evidence="19">
    <location>
        <position position="151"/>
    </location>
    <ligand>
        <name>UDP-N-acetyl-alpha-D-muramoyl-L-alanyl-D-glutamate</name>
        <dbReference type="ChEBI" id="CHEBI:83900"/>
    </ligand>
</feature>
<organism evidence="24 25">
    <name type="scientific">Collibacillus ludicampi</name>
    <dbReference type="NCBI Taxonomy" id="2771369"/>
    <lineage>
        <taxon>Bacteria</taxon>
        <taxon>Bacillati</taxon>
        <taxon>Bacillota</taxon>
        <taxon>Bacilli</taxon>
        <taxon>Bacillales</taxon>
        <taxon>Alicyclobacillaceae</taxon>
        <taxon>Collibacillus</taxon>
    </lineage>
</organism>
<dbReference type="Pfam" id="PF01225">
    <property type="entry name" value="Mur_ligase"/>
    <property type="match status" value="1"/>
</dbReference>
<dbReference type="GO" id="GO:0005524">
    <property type="term" value="F:ATP binding"/>
    <property type="evidence" value="ECO:0007669"/>
    <property type="project" value="UniProtKB-UniRule"/>
</dbReference>
<evidence type="ECO:0000256" key="18">
    <source>
        <dbReference type="ARBA" id="ARBA00081560"/>
    </source>
</evidence>
<evidence type="ECO:0000256" key="1">
    <source>
        <dbReference type="ARBA" id="ARBA00004752"/>
    </source>
</evidence>
<keyword evidence="6 19" id="KW-0547">Nucleotide-binding</keyword>
<feature type="binding site" evidence="19">
    <location>
        <begin position="152"/>
        <end position="153"/>
    </location>
    <ligand>
        <name>UDP-N-acetyl-alpha-D-muramoyl-L-alanyl-D-glutamate</name>
        <dbReference type="ChEBI" id="CHEBI:83900"/>
    </ligand>
</feature>
<evidence type="ECO:0000256" key="2">
    <source>
        <dbReference type="ARBA" id="ARBA00005898"/>
    </source>
</evidence>
<dbReference type="GO" id="GO:0008765">
    <property type="term" value="F:UDP-N-acetylmuramoylalanyl-D-glutamate-2,6-diaminopimelate ligase activity"/>
    <property type="evidence" value="ECO:0007669"/>
    <property type="project" value="UniProtKB-UniRule"/>
</dbReference>
<dbReference type="HAMAP" id="MF_00208">
    <property type="entry name" value="MurE"/>
    <property type="match status" value="1"/>
</dbReference>
<sequence>MLLQELIAPILLKKVIGSVEGIEITGITADSRSVGPGMMFIALRGATVDGHDFVEQAVSKGAAAVVVEQEMEGIIAPQIVVRSTRAAISVLASVFYGHPSKQMKVIGVTGTNGKTTVTHLIDRILTDNGHVTGLIGTIKKRIGNKEFDVVNTTPEALELQETFRAMKDIGTEYPIMEVSSHAVELKRVAGTDFHIAVFTNLTQDHLDFHGTMENYRIAKGKFFAQLGNTFTSDVSTNKYAVINIDDPSAEYFLGQCAVQTVTYGIKNDADVRATDVKIEAEGAAFRIESWAGSIDLQLQMTGTFAVYNALAAAAVCLCEGIPLEKIKPSLEAVSGVPGRFERVLAGQPYTVVVDYAHTPDSLENVLRTIREFAKGKVYTVVGCGGDRDRTKRPKMAKIAVDYSDLTVLTSDNPRTEDPEQILDDMEAGLHDVARERYVRLTDRTEAIRFAIGKAIEGDVVLIAGKGHETYQIIGKTKYHYDDREIAAKAIRGEI</sequence>
<dbReference type="SUPFAM" id="SSF53623">
    <property type="entry name" value="MurD-like peptide ligases, catalytic domain"/>
    <property type="match status" value="1"/>
</dbReference>
<comment type="subcellular location">
    <subcellularLocation>
        <location evidence="19 20">Cytoplasm</location>
    </subcellularLocation>
</comment>
<evidence type="ECO:0000256" key="20">
    <source>
        <dbReference type="RuleBase" id="RU004135"/>
    </source>
</evidence>
<feature type="modified residue" description="N6-carboxylysine" evidence="19">
    <location>
        <position position="219"/>
    </location>
</feature>
<feature type="binding site" evidence="19">
    <location>
        <position position="387"/>
    </location>
    <ligand>
        <name>meso-2,6-diaminopimelate</name>
        <dbReference type="ChEBI" id="CHEBI:57791"/>
    </ligand>
</feature>
<dbReference type="Pfam" id="PF08245">
    <property type="entry name" value="Mur_ligase_M"/>
    <property type="match status" value="1"/>
</dbReference>
<evidence type="ECO:0000256" key="5">
    <source>
        <dbReference type="ARBA" id="ARBA00022618"/>
    </source>
</evidence>
<dbReference type="GO" id="GO:0051301">
    <property type="term" value="P:cell division"/>
    <property type="evidence" value="ECO:0007669"/>
    <property type="project" value="UniProtKB-KW"/>
</dbReference>
<dbReference type="GO" id="GO:0008360">
    <property type="term" value="P:regulation of cell shape"/>
    <property type="evidence" value="ECO:0007669"/>
    <property type="project" value="UniProtKB-KW"/>
</dbReference>
<dbReference type="Gene3D" id="3.40.1390.10">
    <property type="entry name" value="MurE/MurF, N-terminal domain"/>
    <property type="match status" value="1"/>
</dbReference>
<comment type="PTM">
    <text evidence="19">Carboxylation is probably crucial for Mg(2+) binding and, consequently, for the gamma-phosphate positioning of ATP.</text>
</comment>
<feature type="domain" description="Mur ligase central" evidence="23">
    <location>
        <begin position="108"/>
        <end position="316"/>
    </location>
</feature>
<dbReference type="Gene3D" id="3.90.190.20">
    <property type="entry name" value="Mur ligase, C-terminal domain"/>
    <property type="match status" value="1"/>
</dbReference>
<dbReference type="FunFam" id="3.90.190.20:FF:000006">
    <property type="entry name" value="UDP-N-acetylmuramoyl-L-alanyl-D-glutamate--2,6-diaminopimelate ligase"/>
    <property type="match status" value="1"/>
</dbReference>
<evidence type="ECO:0000256" key="8">
    <source>
        <dbReference type="ARBA" id="ARBA00022960"/>
    </source>
</evidence>
<keyword evidence="5 19" id="KW-0132">Cell division</keyword>
<dbReference type="InterPro" id="IPR018109">
    <property type="entry name" value="Folylpolyglutamate_synth_CS"/>
</dbReference>
<dbReference type="GO" id="GO:0000287">
    <property type="term" value="F:magnesium ion binding"/>
    <property type="evidence" value="ECO:0007669"/>
    <property type="project" value="UniProtKB-UniRule"/>
</dbReference>
<dbReference type="InterPro" id="IPR036615">
    <property type="entry name" value="Mur_ligase_C_dom_sf"/>
</dbReference>
<dbReference type="PANTHER" id="PTHR23135:SF4">
    <property type="entry name" value="UDP-N-ACETYLMURAMOYL-L-ALANYL-D-GLUTAMATE--2,6-DIAMINOPIMELATE LIGASE MURE HOMOLOG, CHLOROPLASTIC"/>
    <property type="match status" value="1"/>
</dbReference>
<dbReference type="PROSITE" id="PS01011">
    <property type="entry name" value="FOLYLPOLYGLU_SYNT_1"/>
    <property type="match status" value="1"/>
</dbReference>
<name>A0AAV4LI78_9BACL</name>
<dbReference type="EMBL" id="BOQE01000001">
    <property type="protein sequence ID" value="GIM47448.1"/>
    <property type="molecule type" value="Genomic_DNA"/>
</dbReference>
<feature type="binding site" evidence="19">
    <location>
        <position position="187"/>
    </location>
    <ligand>
        <name>UDP-N-acetyl-alpha-D-muramoyl-L-alanyl-D-glutamate</name>
        <dbReference type="ChEBI" id="CHEBI:83900"/>
    </ligand>
</feature>
<evidence type="ECO:0000259" key="22">
    <source>
        <dbReference type="Pfam" id="PF02875"/>
    </source>
</evidence>
<keyword evidence="10 19" id="KW-0131">Cell cycle</keyword>
<evidence type="ECO:0000256" key="3">
    <source>
        <dbReference type="ARBA" id="ARBA00022490"/>
    </source>
</evidence>
<dbReference type="Proteomes" id="UP001057291">
    <property type="component" value="Unassembled WGS sequence"/>
</dbReference>
<evidence type="ECO:0000256" key="7">
    <source>
        <dbReference type="ARBA" id="ARBA00022840"/>
    </source>
</evidence>
<evidence type="ECO:0000256" key="6">
    <source>
        <dbReference type="ARBA" id="ARBA00022741"/>
    </source>
</evidence>
<comment type="caution">
    <text evidence="24">The sequence shown here is derived from an EMBL/GenBank/DDBJ whole genome shotgun (WGS) entry which is preliminary data.</text>
</comment>
<feature type="binding site" evidence="19">
    <location>
        <position position="464"/>
    </location>
    <ligand>
        <name>meso-2,6-diaminopimelate</name>
        <dbReference type="ChEBI" id="CHEBI:57791"/>
    </ligand>
</feature>
<dbReference type="NCBIfam" id="NF001124">
    <property type="entry name" value="PRK00139.1-2"/>
    <property type="match status" value="1"/>
</dbReference>
<proteinExistence type="inferred from homology"/>